<evidence type="ECO:0000313" key="3">
    <source>
        <dbReference type="EMBL" id="OTG05780.1"/>
    </source>
</evidence>
<feature type="transmembrane region" description="Helical" evidence="1">
    <location>
        <begin position="83"/>
        <end position="106"/>
    </location>
</feature>
<keyword evidence="4" id="KW-1185">Reference proteome</keyword>
<sequence length="201" mass="23107">MDNVEPCPGVKDYQDFLVAFGVSGVYSITLALWLIFGREKYLLLWMLNFWLLTLLKEMVQAFIDTELKVYVRYTSSNIKYFDDMMLVLAATCVSIGTIGIFFRIFVDLMKDRSDVSDMLSNRILRVILNNSSVFLLNGSVVFCYLSVKEESLVLKINGFLLLGGIGLVSMICFVARLVEPWQAYRRSRRNRVLVRPVRSLI</sequence>
<dbReference type="Gramene" id="mRNA:HanXRQr2_Chr12g0560331">
    <property type="protein sequence ID" value="mRNA:HanXRQr2_Chr12g0560331"/>
    <property type="gene ID" value="HanXRQr2_Chr12g0560331"/>
</dbReference>
<proteinExistence type="predicted"/>
<gene>
    <name evidence="3" type="ORF">HannXRQ_Chr12g0377401</name>
    <name evidence="2" type="ORF">HanXRQr2_Chr12g0560331</name>
</gene>
<dbReference type="Proteomes" id="UP000215914">
    <property type="component" value="Chromosome 12"/>
</dbReference>
<dbReference type="EMBL" id="CM007901">
    <property type="protein sequence ID" value="OTG05780.1"/>
    <property type="molecule type" value="Genomic_DNA"/>
</dbReference>
<keyword evidence="1" id="KW-0812">Transmembrane</keyword>
<reference evidence="3" key="2">
    <citation type="submission" date="2017-02" db="EMBL/GenBank/DDBJ databases">
        <title>Sunflower complete genome.</title>
        <authorList>
            <person name="Langlade N."/>
            <person name="Munos S."/>
        </authorList>
    </citation>
    <scope>NUCLEOTIDE SEQUENCE [LARGE SCALE GENOMIC DNA]</scope>
    <source>
        <tissue evidence="3">Leaves</tissue>
    </source>
</reference>
<feature type="transmembrane region" description="Helical" evidence="1">
    <location>
        <begin position="159"/>
        <end position="178"/>
    </location>
</feature>
<evidence type="ECO:0000256" key="1">
    <source>
        <dbReference type="SAM" id="Phobius"/>
    </source>
</evidence>
<dbReference type="InParanoid" id="A0A251T3S5"/>
<feature type="transmembrane region" description="Helical" evidence="1">
    <location>
        <begin position="16"/>
        <end position="36"/>
    </location>
</feature>
<feature type="transmembrane region" description="Helical" evidence="1">
    <location>
        <begin position="127"/>
        <end position="147"/>
    </location>
</feature>
<keyword evidence="1" id="KW-0472">Membrane</keyword>
<dbReference type="EMBL" id="MNCJ02000327">
    <property type="protein sequence ID" value="KAF5779513.1"/>
    <property type="molecule type" value="Genomic_DNA"/>
</dbReference>
<reference evidence="2" key="3">
    <citation type="submission" date="2020-06" db="EMBL/GenBank/DDBJ databases">
        <title>Helianthus annuus Genome sequencing and assembly Release 2.</title>
        <authorList>
            <person name="Gouzy J."/>
            <person name="Langlade N."/>
            <person name="Munos S."/>
        </authorList>
    </citation>
    <scope>NUCLEOTIDE SEQUENCE</scope>
    <source>
        <tissue evidence="2">Leaves</tissue>
    </source>
</reference>
<reference evidence="2 4" key="1">
    <citation type="journal article" date="2017" name="Nature">
        <title>The sunflower genome provides insights into oil metabolism, flowering and Asterid evolution.</title>
        <authorList>
            <person name="Badouin H."/>
            <person name="Gouzy J."/>
            <person name="Grassa C.J."/>
            <person name="Murat F."/>
            <person name="Staton S.E."/>
            <person name="Cottret L."/>
            <person name="Lelandais-Briere C."/>
            <person name="Owens G.L."/>
            <person name="Carrere S."/>
            <person name="Mayjonade B."/>
            <person name="Legrand L."/>
            <person name="Gill N."/>
            <person name="Kane N.C."/>
            <person name="Bowers J.E."/>
            <person name="Hubner S."/>
            <person name="Bellec A."/>
            <person name="Berard A."/>
            <person name="Berges H."/>
            <person name="Blanchet N."/>
            <person name="Boniface M.C."/>
            <person name="Brunel D."/>
            <person name="Catrice O."/>
            <person name="Chaidir N."/>
            <person name="Claudel C."/>
            <person name="Donnadieu C."/>
            <person name="Faraut T."/>
            <person name="Fievet G."/>
            <person name="Helmstetter N."/>
            <person name="King M."/>
            <person name="Knapp S.J."/>
            <person name="Lai Z."/>
            <person name="Le Paslier M.C."/>
            <person name="Lippi Y."/>
            <person name="Lorenzon L."/>
            <person name="Mandel J.R."/>
            <person name="Marage G."/>
            <person name="Marchand G."/>
            <person name="Marquand E."/>
            <person name="Bret-Mestries E."/>
            <person name="Morien E."/>
            <person name="Nambeesan S."/>
            <person name="Nguyen T."/>
            <person name="Pegot-Espagnet P."/>
            <person name="Pouilly N."/>
            <person name="Raftis F."/>
            <person name="Sallet E."/>
            <person name="Schiex T."/>
            <person name="Thomas J."/>
            <person name="Vandecasteele C."/>
            <person name="Vares D."/>
            <person name="Vear F."/>
            <person name="Vautrin S."/>
            <person name="Crespi M."/>
            <person name="Mangin B."/>
            <person name="Burke J.M."/>
            <person name="Salse J."/>
            <person name="Munos S."/>
            <person name="Vincourt P."/>
            <person name="Rieseberg L.H."/>
            <person name="Langlade N.B."/>
        </authorList>
    </citation>
    <scope>NUCLEOTIDE SEQUENCE [LARGE SCALE GENOMIC DNA]</scope>
    <source>
        <strain evidence="4">cv. SF193</strain>
        <tissue evidence="2">Leaves</tissue>
    </source>
</reference>
<organism evidence="3 4">
    <name type="scientific">Helianthus annuus</name>
    <name type="common">Common sunflower</name>
    <dbReference type="NCBI Taxonomy" id="4232"/>
    <lineage>
        <taxon>Eukaryota</taxon>
        <taxon>Viridiplantae</taxon>
        <taxon>Streptophyta</taxon>
        <taxon>Embryophyta</taxon>
        <taxon>Tracheophyta</taxon>
        <taxon>Spermatophyta</taxon>
        <taxon>Magnoliopsida</taxon>
        <taxon>eudicotyledons</taxon>
        <taxon>Gunneridae</taxon>
        <taxon>Pentapetalae</taxon>
        <taxon>asterids</taxon>
        <taxon>campanulids</taxon>
        <taxon>Asterales</taxon>
        <taxon>Asteraceae</taxon>
        <taxon>Asteroideae</taxon>
        <taxon>Heliantheae alliance</taxon>
        <taxon>Heliantheae</taxon>
        <taxon>Helianthus</taxon>
    </lineage>
</organism>
<protein>
    <submittedName>
        <fullName evidence="3">Uncharacterized protein</fullName>
    </submittedName>
</protein>
<evidence type="ECO:0000313" key="4">
    <source>
        <dbReference type="Proteomes" id="UP000215914"/>
    </source>
</evidence>
<feature type="transmembrane region" description="Helical" evidence="1">
    <location>
        <begin position="43"/>
        <end position="63"/>
    </location>
</feature>
<accession>A0A251T3S5</accession>
<dbReference type="AlphaFoldDB" id="A0A251T3S5"/>
<evidence type="ECO:0000313" key="2">
    <source>
        <dbReference type="EMBL" id="KAF5779513.1"/>
    </source>
</evidence>
<keyword evidence="1" id="KW-1133">Transmembrane helix</keyword>
<name>A0A251T3S5_HELAN</name>